<proteinExistence type="predicted"/>
<keyword evidence="7" id="KW-1185">Reference proteome</keyword>
<reference evidence="6" key="1">
    <citation type="submission" date="2021-02" db="EMBL/GenBank/DDBJ databases">
        <title>Natronoglycomyces albus gen. nov., sp. nov, a haloalkaliphilic actinobacterium from a soda solonchak soil.</title>
        <authorList>
            <person name="Sorokin D.Y."/>
            <person name="Khijniak T.V."/>
            <person name="Zakharycheva A.P."/>
            <person name="Boueva O.V."/>
            <person name="Ariskina E.V."/>
            <person name="Hahnke R.L."/>
            <person name="Bunk B."/>
            <person name="Sproer C."/>
            <person name="Schumann P."/>
            <person name="Evtushenko L.I."/>
            <person name="Kublanov I.V."/>
        </authorList>
    </citation>
    <scope>NUCLEOTIDE SEQUENCE</scope>
    <source>
        <strain evidence="6">DSM 106290</strain>
    </source>
</reference>
<dbReference type="SUPFAM" id="SSF48498">
    <property type="entry name" value="Tetracyclin repressor-like, C-terminal domain"/>
    <property type="match status" value="1"/>
</dbReference>
<protein>
    <submittedName>
        <fullName evidence="6">TetR/AcrR family transcriptional regulator</fullName>
    </submittedName>
</protein>
<dbReference type="InterPro" id="IPR036271">
    <property type="entry name" value="Tet_transcr_reg_TetR-rel_C_sf"/>
</dbReference>
<keyword evidence="3" id="KW-0804">Transcription</keyword>
<dbReference type="SUPFAM" id="SSF46689">
    <property type="entry name" value="Homeodomain-like"/>
    <property type="match status" value="1"/>
</dbReference>
<dbReference type="PANTHER" id="PTHR47506:SF6">
    <property type="entry name" value="HTH-TYPE TRANSCRIPTIONAL REPRESSOR NEMR"/>
    <property type="match status" value="1"/>
</dbReference>
<dbReference type="Pfam" id="PF00440">
    <property type="entry name" value="TetR_N"/>
    <property type="match status" value="1"/>
</dbReference>
<dbReference type="PROSITE" id="PS50977">
    <property type="entry name" value="HTH_TETR_2"/>
    <property type="match status" value="1"/>
</dbReference>
<dbReference type="KEGG" id="nav:JQS30_07380"/>
<organism evidence="6 7">
    <name type="scientific">Natronoglycomyces albus</name>
    <dbReference type="NCBI Taxonomy" id="2811108"/>
    <lineage>
        <taxon>Bacteria</taxon>
        <taxon>Bacillati</taxon>
        <taxon>Actinomycetota</taxon>
        <taxon>Actinomycetes</taxon>
        <taxon>Glycomycetales</taxon>
        <taxon>Glycomycetaceae</taxon>
        <taxon>Natronoglycomyces</taxon>
    </lineage>
</organism>
<evidence type="ECO:0000313" key="7">
    <source>
        <dbReference type="Proteomes" id="UP000662939"/>
    </source>
</evidence>
<dbReference type="GO" id="GO:0003677">
    <property type="term" value="F:DNA binding"/>
    <property type="evidence" value="ECO:0007669"/>
    <property type="project" value="UniProtKB-UniRule"/>
</dbReference>
<dbReference type="Proteomes" id="UP000662939">
    <property type="component" value="Chromosome"/>
</dbReference>
<dbReference type="EMBL" id="CP070496">
    <property type="protein sequence ID" value="QSB06706.1"/>
    <property type="molecule type" value="Genomic_DNA"/>
</dbReference>
<evidence type="ECO:0000256" key="1">
    <source>
        <dbReference type="ARBA" id="ARBA00023015"/>
    </source>
</evidence>
<dbReference type="AlphaFoldDB" id="A0A895XVZ8"/>
<evidence type="ECO:0000259" key="5">
    <source>
        <dbReference type="PROSITE" id="PS50977"/>
    </source>
</evidence>
<evidence type="ECO:0000256" key="2">
    <source>
        <dbReference type="ARBA" id="ARBA00023125"/>
    </source>
</evidence>
<dbReference type="InterPro" id="IPR009057">
    <property type="entry name" value="Homeodomain-like_sf"/>
</dbReference>
<feature type="domain" description="HTH tetR-type" evidence="5">
    <location>
        <begin position="6"/>
        <end position="65"/>
    </location>
</feature>
<name>A0A895XVZ8_9ACTN</name>
<evidence type="ECO:0000313" key="6">
    <source>
        <dbReference type="EMBL" id="QSB06706.1"/>
    </source>
</evidence>
<accession>A0A895XVZ8</accession>
<evidence type="ECO:0000256" key="4">
    <source>
        <dbReference type="PROSITE-ProRule" id="PRU00335"/>
    </source>
</evidence>
<keyword evidence="2 4" id="KW-0238">DNA-binding</keyword>
<dbReference type="Gene3D" id="1.10.357.10">
    <property type="entry name" value="Tetracycline Repressor, domain 2"/>
    <property type="match status" value="1"/>
</dbReference>
<sequence>MARPRTYSDEDLLRAAHETILELGDRATLADVGKRAGVSPAALNKRFGTKRELLVQLSRRWVDSVDAQLEQAETSTSDVIERIVAVATCGLGELDRPEQVGAQLSALADDLRDAQLRELLAQGWVKTRLRLEGLLAAAQKDLPRAPHPAQAARILFSLVQGESLYWSLDPQGSLTEEVRGDVRSVLAGWAGH</sequence>
<keyword evidence="1" id="KW-0805">Transcription regulation</keyword>
<gene>
    <name evidence="6" type="ORF">JQS30_07380</name>
</gene>
<dbReference type="PANTHER" id="PTHR47506">
    <property type="entry name" value="TRANSCRIPTIONAL REGULATORY PROTEIN"/>
    <property type="match status" value="1"/>
</dbReference>
<feature type="DNA-binding region" description="H-T-H motif" evidence="4">
    <location>
        <begin position="28"/>
        <end position="47"/>
    </location>
</feature>
<evidence type="ECO:0000256" key="3">
    <source>
        <dbReference type="ARBA" id="ARBA00023163"/>
    </source>
</evidence>
<dbReference type="InterPro" id="IPR001647">
    <property type="entry name" value="HTH_TetR"/>
</dbReference>
<dbReference type="RefSeq" id="WP_213172716.1">
    <property type="nucleotide sequence ID" value="NZ_CP070496.1"/>
</dbReference>